<dbReference type="GO" id="GO:0005886">
    <property type="term" value="C:plasma membrane"/>
    <property type="evidence" value="ECO:0007669"/>
    <property type="project" value="UniProtKB-SubCell"/>
</dbReference>
<dbReference type="PANTHER" id="PTHR19433">
    <property type="entry name" value="T-CELL RECEPTOR ALPHA CHAIN V REGION-RELATED"/>
    <property type="match status" value="1"/>
</dbReference>
<feature type="domain" description="Ig-like" evidence="8">
    <location>
        <begin position="20"/>
        <end position="113"/>
    </location>
</feature>
<keyword evidence="6" id="KW-1015">Disulfide bond</keyword>
<comment type="subcellular location">
    <subcellularLocation>
        <location evidence="1">Cell membrane</location>
    </subcellularLocation>
</comment>
<proteinExistence type="predicted"/>
<dbReference type="Gene3D" id="2.60.40.10">
    <property type="entry name" value="Immunoglobulins"/>
    <property type="match status" value="1"/>
</dbReference>
<dbReference type="InterPro" id="IPR013783">
    <property type="entry name" value="Ig-like_fold"/>
</dbReference>
<dbReference type="InterPro" id="IPR013106">
    <property type="entry name" value="Ig_V-set"/>
</dbReference>
<name>A0A8C3SDI3_CHESE</name>
<dbReference type="AlphaFoldDB" id="A0A8C3SDI3"/>
<organism evidence="9 10">
    <name type="scientific">Chelydra serpentina</name>
    <name type="common">Snapping turtle</name>
    <name type="synonym">Testudo serpentina</name>
    <dbReference type="NCBI Taxonomy" id="8475"/>
    <lineage>
        <taxon>Eukaryota</taxon>
        <taxon>Metazoa</taxon>
        <taxon>Chordata</taxon>
        <taxon>Craniata</taxon>
        <taxon>Vertebrata</taxon>
        <taxon>Euteleostomi</taxon>
        <taxon>Archelosauria</taxon>
        <taxon>Testudinata</taxon>
        <taxon>Testudines</taxon>
        <taxon>Cryptodira</taxon>
        <taxon>Durocryptodira</taxon>
        <taxon>Americhelydia</taxon>
        <taxon>Chelydroidea</taxon>
        <taxon>Chelydridae</taxon>
        <taxon>Chelydra</taxon>
    </lineage>
</organism>
<dbReference type="SUPFAM" id="SSF48726">
    <property type="entry name" value="Immunoglobulin"/>
    <property type="match status" value="1"/>
</dbReference>
<keyword evidence="5" id="KW-0472">Membrane</keyword>
<dbReference type="Pfam" id="PF07686">
    <property type="entry name" value="V-set"/>
    <property type="match status" value="1"/>
</dbReference>
<dbReference type="GO" id="GO:0009617">
    <property type="term" value="P:response to bacterium"/>
    <property type="evidence" value="ECO:0007669"/>
    <property type="project" value="TreeGrafter"/>
</dbReference>
<keyword evidence="3" id="KW-0732">Signal</keyword>
<evidence type="ECO:0000256" key="3">
    <source>
        <dbReference type="ARBA" id="ARBA00022729"/>
    </source>
</evidence>
<reference evidence="9" key="1">
    <citation type="submission" date="2025-08" db="UniProtKB">
        <authorList>
            <consortium name="Ensembl"/>
        </authorList>
    </citation>
    <scope>IDENTIFICATION</scope>
</reference>
<accession>A0A8C3SDI3</accession>
<dbReference type="GO" id="GO:0002376">
    <property type="term" value="P:immune system process"/>
    <property type="evidence" value="ECO:0007669"/>
    <property type="project" value="UniProtKB-KW"/>
</dbReference>
<dbReference type="InterPro" id="IPR036179">
    <property type="entry name" value="Ig-like_dom_sf"/>
</dbReference>
<dbReference type="InterPro" id="IPR052051">
    <property type="entry name" value="TCR_complex_component"/>
</dbReference>
<evidence type="ECO:0000256" key="5">
    <source>
        <dbReference type="ARBA" id="ARBA00023136"/>
    </source>
</evidence>
<dbReference type="PROSITE" id="PS50835">
    <property type="entry name" value="IG_LIKE"/>
    <property type="match status" value="1"/>
</dbReference>
<dbReference type="PANTHER" id="PTHR19433:SF111">
    <property type="entry name" value="T CELL RECEPTOR ALPHA VARIABLE 4"/>
    <property type="match status" value="1"/>
</dbReference>
<dbReference type="Proteomes" id="UP000694403">
    <property type="component" value="Unplaced"/>
</dbReference>
<evidence type="ECO:0000256" key="7">
    <source>
        <dbReference type="ARBA" id="ARBA00023180"/>
    </source>
</evidence>
<dbReference type="InterPro" id="IPR007110">
    <property type="entry name" value="Ig-like_dom"/>
</dbReference>
<keyword evidence="4" id="KW-0391">Immunity</keyword>
<keyword evidence="10" id="KW-1185">Reference proteome</keyword>
<sequence>MSFAPSCPEKSLFLSVSLSPEIQQPVSAEALEGEKLNLSCSHPKVATEKIVWYRHFPSQAPRLLAGGFKGATPSTEADGTLYIAQDKASSVFEFRRVRLADAAVYYCALSDTA</sequence>
<evidence type="ECO:0000313" key="9">
    <source>
        <dbReference type="Ensembl" id="ENSCSRP00000012657.1"/>
    </source>
</evidence>
<evidence type="ECO:0000256" key="4">
    <source>
        <dbReference type="ARBA" id="ARBA00022859"/>
    </source>
</evidence>
<protein>
    <recommendedName>
        <fullName evidence="8">Ig-like domain-containing protein</fullName>
    </recommendedName>
</protein>
<evidence type="ECO:0000256" key="6">
    <source>
        <dbReference type="ARBA" id="ARBA00023157"/>
    </source>
</evidence>
<keyword evidence="2" id="KW-1003">Cell membrane</keyword>
<keyword evidence="7" id="KW-0325">Glycoprotein</keyword>
<evidence type="ECO:0000256" key="1">
    <source>
        <dbReference type="ARBA" id="ARBA00004236"/>
    </source>
</evidence>
<evidence type="ECO:0000256" key="2">
    <source>
        <dbReference type="ARBA" id="ARBA00022475"/>
    </source>
</evidence>
<reference evidence="9" key="2">
    <citation type="submission" date="2025-09" db="UniProtKB">
        <authorList>
            <consortium name="Ensembl"/>
        </authorList>
    </citation>
    <scope>IDENTIFICATION</scope>
</reference>
<dbReference type="Ensembl" id="ENSCSRT00000013165.1">
    <property type="protein sequence ID" value="ENSCSRP00000012657.1"/>
    <property type="gene ID" value="ENSCSRG00000009561.1"/>
</dbReference>
<evidence type="ECO:0000259" key="8">
    <source>
        <dbReference type="PROSITE" id="PS50835"/>
    </source>
</evidence>
<evidence type="ECO:0000313" key="10">
    <source>
        <dbReference type="Proteomes" id="UP000694403"/>
    </source>
</evidence>